<dbReference type="InterPro" id="IPR003509">
    <property type="entry name" value="UPF0102_YraN-like"/>
</dbReference>
<dbReference type="CDD" id="cd20736">
    <property type="entry name" value="PoNe_Nuclease"/>
    <property type="match status" value="1"/>
</dbReference>
<evidence type="ECO:0000256" key="1">
    <source>
        <dbReference type="ARBA" id="ARBA00006738"/>
    </source>
</evidence>
<name>A0A7I8D5T1_9FIRM</name>
<protein>
    <recommendedName>
        <fullName evidence="2">UPF0102 protein C12CBH8_17310</fullName>
    </recommendedName>
</protein>
<evidence type="ECO:0000313" key="4">
    <source>
        <dbReference type="Proteomes" id="UP000593890"/>
    </source>
</evidence>
<keyword evidence="4" id="KW-1185">Reference proteome</keyword>
<dbReference type="Proteomes" id="UP000593890">
    <property type="component" value="Chromosome"/>
</dbReference>
<sequence>MTPAEKGVFGEQIATILLEKKGYAIVDRRYRTRWGEIDIIAQKERYLVFVEVKTRSLSAIAAPKEWVDAAKQRHIVKTASLYWMEHGPDLQPRFDVVEIVLTEDRPLVRHIENAFDAGDAFGSA</sequence>
<organism evidence="3 4">
    <name type="scientific">Solibaculum mannosilyticum</name>
    <dbReference type="NCBI Taxonomy" id="2780922"/>
    <lineage>
        <taxon>Bacteria</taxon>
        <taxon>Bacillati</taxon>
        <taxon>Bacillota</taxon>
        <taxon>Clostridia</taxon>
        <taxon>Eubacteriales</taxon>
        <taxon>Oscillospiraceae</taxon>
        <taxon>Solibaculum</taxon>
    </lineage>
</organism>
<evidence type="ECO:0000313" key="3">
    <source>
        <dbReference type="EMBL" id="BCI61092.1"/>
    </source>
</evidence>
<reference evidence="4" key="1">
    <citation type="submission" date="2020-07" db="EMBL/GenBank/DDBJ databases">
        <title>Complete genome sequencing of Clostridia bacterium strain 12CBH8.</title>
        <authorList>
            <person name="Sakamoto M."/>
            <person name="Murakami T."/>
            <person name="Mori H."/>
        </authorList>
    </citation>
    <scope>NUCLEOTIDE SEQUENCE [LARGE SCALE GENOMIC DNA]</scope>
    <source>
        <strain evidence="4">12CBH8</strain>
    </source>
</reference>
<dbReference type="PANTHER" id="PTHR34039">
    <property type="entry name" value="UPF0102 PROTEIN YRAN"/>
    <property type="match status" value="1"/>
</dbReference>
<gene>
    <name evidence="3" type="ORF">C12CBH8_17310</name>
</gene>
<dbReference type="InterPro" id="IPR011856">
    <property type="entry name" value="tRNA_endonuc-like_dom_sf"/>
</dbReference>
<dbReference type="NCBIfam" id="TIGR00252">
    <property type="entry name" value="YraN family protein"/>
    <property type="match status" value="1"/>
</dbReference>
<dbReference type="RefSeq" id="WP_215533048.1">
    <property type="nucleotide sequence ID" value="NZ_AP023321.1"/>
</dbReference>
<dbReference type="InterPro" id="IPR011335">
    <property type="entry name" value="Restrct_endonuc-II-like"/>
</dbReference>
<dbReference type="AlphaFoldDB" id="A0A7I8D5T1"/>
<dbReference type="SUPFAM" id="SSF52980">
    <property type="entry name" value="Restriction endonuclease-like"/>
    <property type="match status" value="1"/>
</dbReference>
<evidence type="ECO:0000256" key="2">
    <source>
        <dbReference type="HAMAP-Rule" id="MF_00048"/>
    </source>
</evidence>
<dbReference type="KEGG" id="sman:C12CBH8_17310"/>
<dbReference type="PANTHER" id="PTHR34039:SF1">
    <property type="entry name" value="UPF0102 PROTEIN YRAN"/>
    <property type="match status" value="1"/>
</dbReference>
<accession>A0A7I8D5T1</accession>
<comment type="similarity">
    <text evidence="1 2">Belongs to the UPF0102 family.</text>
</comment>
<dbReference type="GO" id="GO:0003676">
    <property type="term" value="F:nucleic acid binding"/>
    <property type="evidence" value="ECO:0007669"/>
    <property type="project" value="InterPro"/>
</dbReference>
<dbReference type="EMBL" id="AP023321">
    <property type="protein sequence ID" value="BCI61092.1"/>
    <property type="molecule type" value="Genomic_DNA"/>
</dbReference>
<dbReference type="HAMAP" id="MF_00048">
    <property type="entry name" value="UPF0102"/>
    <property type="match status" value="1"/>
</dbReference>
<proteinExistence type="inferred from homology"/>
<dbReference type="Pfam" id="PF02021">
    <property type="entry name" value="UPF0102"/>
    <property type="match status" value="1"/>
</dbReference>
<dbReference type="Gene3D" id="3.40.1350.10">
    <property type="match status" value="1"/>
</dbReference>